<accession>A0A8A4KJG5</accession>
<dbReference type="PROSITE" id="PS50110">
    <property type="entry name" value="RESPONSE_REGULATORY"/>
    <property type="match status" value="1"/>
</dbReference>
<dbReference type="Pfam" id="PF08667">
    <property type="entry name" value="BetR"/>
    <property type="match status" value="1"/>
</dbReference>
<dbReference type="PANTHER" id="PTHR44591">
    <property type="entry name" value="STRESS RESPONSE REGULATOR PROTEIN 1"/>
    <property type="match status" value="1"/>
</dbReference>
<name>A0A8A4KJG5_PANAN</name>
<evidence type="ECO:0000313" key="5">
    <source>
        <dbReference type="Proteomes" id="UP000663901"/>
    </source>
</evidence>
<evidence type="ECO:0000313" key="4">
    <source>
        <dbReference type="EMBL" id="QTC48493.1"/>
    </source>
</evidence>
<dbReference type="Pfam" id="PF00072">
    <property type="entry name" value="Response_reg"/>
    <property type="match status" value="1"/>
</dbReference>
<evidence type="ECO:0000256" key="2">
    <source>
        <dbReference type="PROSITE-ProRule" id="PRU00169"/>
    </source>
</evidence>
<dbReference type="CDD" id="cd00156">
    <property type="entry name" value="REC"/>
    <property type="match status" value="1"/>
</dbReference>
<dbReference type="InterPro" id="IPR013975">
    <property type="entry name" value="Tscrpt_reg_BetR_N"/>
</dbReference>
<evidence type="ECO:0000259" key="3">
    <source>
        <dbReference type="PROSITE" id="PS50110"/>
    </source>
</evidence>
<gene>
    <name evidence="4" type="ORF">H0Z12_22170</name>
</gene>
<geneLocation type="plasmid" evidence="4 5">
    <name>pOC5aB</name>
</geneLocation>
<sequence length="256" mass="29278">MEKTNVNLEKVLELFARRGIEKRKQATVMAGILGIQYKSAKQKLDGQRGVKFGEVQKIYDYFREKLSKRTSHNGLFIANDMHIRCNIEVDDEEVLRQESGVNYAFKDRGLWVINHTSNQIHKELKKVVKMEVLPPPKIAILDNDPEILELMESVSNRYGIDSTLFKTKAELLEQMKKNTFDAYVIDWLLDYEINTAEVVKTVRAGSDEVPVILLTGQLDQHENEIAGAIAQYGIELIEKPTRVNIIASVLIAHLFH</sequence>
<organism evidence="4 5">
    <name type="scientific">Pantoea ananas</name>
    <name type="common">Erwinia uredovora</name>
    <dbReference type="NCBI Taxonomy" id="553"/>
    <lineage>
        <taxon>Bacteria</taxon>
        <taxon>Pseudomonadati</taxon>
        <taxon>Pseudomonadota</taxon>
        <taxon>Gammaproteobacteria</taxon>
        <taxon>Enterobacterales</taxon>
        <taxon>Erwiniaceae</taxon>
        <taxon>Pantoea</taxon>
    </lineage>
</organism>
<keyword evidence="1 2" id="KW-0597">Phosphoprotein</keyword>
<reference evidence="4" key="1">
    <citation type="submission" date="2020-07" db="EMBL/GenBank/DDBJ databases">
        <title>Genome Sequences for Panteoa spp. that cause Center Rot in Onions.</title>
        <authorList>
            <person name="Asselin J.A."/>
            <person name="Helmann T."/>
            <person name="Beer S."/>
            <person name="Stodghill P."/>
        </authorList>
    </citation>
    <scope>NUCLEOTIDE SEQUENCE</scope>
    <source>
        <strain evidence="4">OC5a</strain>
        <plasmid evidence="4">pOC5aB</plasmid>
    </source>
</reference>
<evidence type="ECO:0000256" key="1">
    <source>
        <dbReference type="ARBA" id="ARBA00022553"/>
    </source>
</evidence>
<feature type="domain" description="Response regulatory" evidence="3">
    <location>
        <begin position="137"/>
        <end position="254"/>
    </location>
</feature>
<dbReference type="RefSeq" id="WP_207806785.1">
    <property type="nucleotide sequence ID" value="NZ_CP059085.1"/>
</dbReference>
<dbReference type="Proteomes" id="UP000663901">
    <property type="component" value="Plasmid pOC5aB"/>
</dbReference>
<protein>
    <submittedName>
        <fullName evidence="4">Response regulator</fullName>
    </submittedName>
</protein>
<dbReference type="InterPro" id="IPR011006">
    <property type="entry name" value="CheY-like_superfamily"/>
</dbReference>
<dbReference type="InterPro" id="IPR050595">
    <property type="entry name" value="Bact_response_regulator"/>
</dbReference>
<dbReference type="GO" id="GO:0000160">
    <property type="term" value="P:phosphorelay signal transduction system"/>
    <property type="evidence" value="ECO:0007669"/>
    <property type="project" value="InterPro"/>
</dbReference>
<dbReference type="Gene3D" id="3.40.50.2300">
    <property type="match status" value="1"/>
</dbReference>
<dbReference type="EMBL" id="CP059085">
    <property type="protein sequence ID" value="QTC48493.1"/>
    <property type="molecule type" value="Genomic_DNA"/>
</dbReference>
<feature type="modified residue" description="4-aspartylphosphate" evidence="2">
    <location>
        <position position="186"/>
    </location>
</feature>
<dbReference type="InterPro" id="IPR001789">
    <property type="entry name" value="Sig_transdc_resp-reg_receiver"/>
</dbReference>
<keyword evidence="4" id="KW-0614">Plasmid</keyword>
<dbReference type="AlphaFoldDB" id="A0A8A4KJG5"/>
<dbReference type="SUPFAM" id="SSF52172">
    <property type="entry name" value="CheY-like"/>
    <property type="match status" value="1"/>
</dbReference>
<proteinExistence type="predicted"/>
<dbReference type="PANTHER" id="PTHR44591:SF23">
    <property type="entry name" value="CHEY SUBFAMILY"/>
    <property type="match status" value="1"/>
</dbReference>